<dbReference type="PROSITE" id="PS50294">
    <property type="entry name" value="WD_REPEATS_REGION"/>
    <property type="match status" value="2"/>
</dbReference>
<evidence type="ECO:0000256" key="2">
    <source>
        <dbReference type="ARBA" id="ARBA00022737"/>
    </source>
</evidence>
<dbReference type="PROSITE" id="PS50082">
    <property type="entry name" value="WD_REPEATS_2"/>
    <property type="match status" value="3"/>
</dbReference>
<dbReference type="PROSITE" id="PS00678">
    <property type="entry name" value="WD_REPEATS_1"/>
    <property type="match status" value="2"/>
</dbReference>
<protein>
    <recommendedName>
        <fullName evidence="5">NWD1/2-like winged helix-turn-helix domain-containing protein</fullName>
    </recommendedName>
</protein>
<proteinExistence type="predicted"/>
<dbReference type="Gene3D" id="3.40.50.300">
    <property type="entry name" value="P-loop containing nucleotide triphosphate hydrolases"/>
    <property type="match status" value="1"/>
</dbReference>
<keyword evidence="6" id="KW-1185">Reference proteome</keyword>
<feature type="region of interest" description="Disordered" evidence="4">
    <location>
        <begin position="1100"/>
        <end position="1206"/>
    </location>
</feature>
<dbReference type="AlphaFoldDB" id="A0A914UU80"/>
<keyword evidence="1 3" id="KW-0853">WD repeat</keyword>
<dbReference type="WBParaSite" id="PSAMB.scaffold1218size34187.g11815.t1">
    <property type="protein sequence ID" value="PSAMB.scaffold1218size34187.g11815.t1"/>
    <property type="gene ID" value="PSAMB.scaffold1218size34187.g11815"/>
</dbReference>
<dbReference type="SUPFAM" id="SSF52540">
    <property type="entry name" value="P-loop containing nucleoside triphosphate hydrolases"/>
    <property type="match status" value="1"/>
</dbReference>
<reference evidence="7" key="1">
    <citation type="submission" date="2022-11" db="UniProtKB">
        <authorList>
            <consortium name="WormBaseParasite"/>
        </authorList>
    </citation>
    <scope>IDENTIFICATION</scope>
</reference>
<evidence type="ECO:0000313" key="7">
    <source>
        <dbReference type="WBParaSite" id="PSAMB.scaffold1218size34187.g11815.t1"/>
    </source>
</evidence>
<name>A0A914UU80_9BILA</name>
<evidence type="ECO:0000256" key="3">
    <source>
        <dbReference type="PROSITE-ProRule" id="PRU00221"/>
    </source>
</evidence>
<dbReference type="CDD" id="cd00200">
    <property type="entry name" value="WD40"/>
    <property type="match status" value="1"/>
</dbReference>
<feature type="compositionally biased region" description="Basic and acidic residues" evidence="4">
    <location>
        <begin position="1173"/>
        <end position="1182"/>
    </location>
</feature>
<dbReference type="InterPro" id="IPR052752">
    <property type="entry name" value="NACHT-WD_repeat"/>
</dbReference>
<evidence type="ECO:0000256" key="4">
    <source>
        <dbReference type="SAM" id="MobiDB-lite"/>
    </source>
</evidence>
<dbReference type="PANTHER" id="PTHR19871">
    <property type="entry name" value="BETA TRANSDUCIN-RELATED PROTEIN"/>
    <property type="match status" value="1"/>
</dbReference>
<dbReference type="Proteomes" id="UP000887566">
    <property type="component" value="Unplaced"/>
</dbReference>
<feature type="compositionally biased region" description="Basic and acidic residues" evidence="4">
    <location>
        <begin position="1"/>
        <end position="13"/>
    </location>
</feature>
<dbReference type="SMART" id="SM00320">
    <property type="entry name" value="WD40"/>
    <property type="match status" value="5"/>
</dbReference>
<evidence type="ECO:0000313" key="6">
    <source>
        <dbReference type="Proteomes" id="UP000887566"/>
    </source>
</evidence>
<feature type="compositionally biased region" description="Polar residues" evidence="4">
    <location>
        <begin position="19"/>
        <end position="29"/>
    </location>
</feature>
<dbReference type="PANTHER" id="PTHR19871:SF38">
    <property type="entry name" value="PROTEIN QUI-1"/>
    <property type="match status" value="1"/>
</dbReference>
<feature type="domain" description="NWD1/2-like winged helix-turn-helix" evidence="5">
    <location>
        <begin position="656"/>
        <end position="772"/>
    </location>
</feature>
<dbReference type="Gene3D" id="2.130.10.10">
    <property type="entry name" value="YVTN repeat-like/Quinoprotein amine dehydrogenase"/>
    <property type="match status" value="2"/>
</dbReference>
<feature type="compositionally biased region" description="Polar residues" evidence="4">
    <location>
        <begin position="1135"/>
        <end position="1156"/>
    </location>
</feature>
<feature type="region of interest" description="Disordered" evidence="4">
    <location>
        <begin position="1"/>
        <end position="31"/>
    </location>
</feature>
<evidence type="ECO:0000259" key="5">
    <source>
        <dbReference type="Pfam" id="PF25469"/>
    </source>
</evidence>
<organism evidence="6 7">
    <name type="scientific">Plectus sambesii</name>
    <dbReference type="NCBI Taxonomy" id="2011161"/>
    <lineage>
        <taxon>Eukaryota</taxon>
        <taxon>Metazoa</taxon>
        <taxon>Ecdysozoa</taxon>
        <taxon>Nematoda</taxon>
        <taxon>Chromadorea</taxon>
        <taxon>Plectida</taxon>
        <taxon>Plectina</taxon>
        <taxon>Plectoidea</taxon>
        <taxon>Plectidae</taxon>
        <taxon>Plectus</taxon>
    </lineage>
</organism>
<dbReference type="InterPro" id="IPR019775">
    <property type="entry name" value="WD40_repeat_CS"/>
</dbReference>
<feature type="repeat" description="WD" evidence="3">
    <location>
        <begin position="800"/>
        <end position="841"/>
    </location>
</feature>
<dbReference type="Pfam" id="PF25469">
    <property type="entry name" value="WHD_NWD1"/>
    <property type="match status" value="1"/>
</dbReference>
<evidence type="ECO:0000256" key="1">
    <source>
        <dbReference type="ARBA" id="ARBA00022574"/>
    </source>
</evidence>
<feature type="region of interest" description="Disordered" evidence="4">
    <location>
        <begin position="630"/>
        <end position="654"/>
    </location>
</feature>
<feature type="repeat" description="WD" evidence="3">
    <location>
        <begin position="934"/>
        <end position="972"/>
    </location>
</feature>
<dbReference type="SUPFAM" id="SSF50978">
    <property type="entry name" value="WD40 repeat-like"/>
    <property type="match status" value="1"/>
</dbReference>
<dbReference type="InterPro" id="IPR015943">
    <property type="entry name" value="WD40/YVTN_repeat-like_dom_sf"/>
</dbReference>
<dbReference type="InterPro" id="IPR036322">
    <property type="entry name" value="WD40_repeat_dom_sf"/>
</dbReference>
<dbReference type="InterPro" id="IPR027417">
    <property type="entry name" value="P-loop_NTPase"/>
</dbReference>
<feature type="compositionally biased region" description="Low complexity" evidence="4">
    <location>
        <begin position="1115"/>
        <end position="1132"/>
    </location>
</feature>
<sequence>MFRGNSEKPDARSKVQPRRSLTSVQQQPRLDSADAQTVHYVLKGNVQQTLPLPRSKCIRLVLATSTYADFEAERDCLWREIVPELQQFCLNYGAELFVIDPFQSSDKDLTDDPFLLQTLLTEIDQCRQLSAGLFFICLLGDKYGASSLPIDIRVDEYNHIRTAAFEASKDVRMLDEWYKLDNNSTPPAYTLVSSGTKKKMDAKTRKALIDTVQKGAQQAHNEGLINQVSPKHQERFFCSPIELLVQAALGTNNATKNIFTVMRKFDGMKKEDNQKFPFLDEDHAGSIVKPAERIGNLKNMLTSVCDRNNTESFTVSWPDKMDLTGWLKSKERERYLDQFTHQVTYKLKQLIGNAMTEWSTITYNDLTYDNAYNEGMVHLNWAVESKSNSFVGQAKVLDKIKDLAQAAVKQKGALINIQGGDCWGKTAMLCEVAHHVRNWLTTEPVVVVRFVGLTHSTSFAHEFWKSVCMQICMAYDLDTTTFQRTLRYDSMNKFVAYALEKVSASKQPLVLLIDDVHLMKYGRIFGGGCESDLLPNPLPPNIIIVCTSATGTAQSALPWPAALTSKSTIGLNELGENDLIEIVKNIVSVRGRKLATDQLGIVKQRLSLKNKSNPFIAILLAEEATTWGSHMQPKTASPVKANEKNEKSGAGQSPSAIEARLKQLETEFGLPLLKAIGQYFCVSSHGLTELELLDSLSCNRELLRLIYADADKKTQRSDLVGFPVCTWLAIKKELGVLLKFVIYDNRRIIDWNHASTCNLVRHRYLQNTADIKKCHSDLADLFGDVWSELASTVSMAVKSVKSRKEPVTELHLTQDSTRLLSGNSVGVVSVWDMANGSLIRSYEGHDAEICGIQTVADNSRVLSMDLADNLHVWMLELVEDPDIETTFTFKGPRGLIKLCPNDRDLVARLATNAKEVKIWTLGEETITPRAKIYHNEEITCMSVTSNGRLLVTGSMDQSLKVWDIETGFLTQVLVGHEDAVHCCAIADDERIVVSGAADKMVMIWEVETGDTLHTLGGHKDSTISAVGVTSDGAVAFSADKNGWVQAWDAENGRLLSCFSAHRPVLELVPSFDANRIILRLEACPQLPILCLHNTPAGLLFSQPGPNDARRRSTRTHSISSIGSNYSGSSGHGTMREQQAIGQPVASTSSETRSSPKLPNKTPGKPGPLLKAGKTFDKLERSRSRASLYGDPVSTKISTLPSDGPRPPLATAIAPRGKVQSSNVCTVL</sequence>
<keyword evidence="2" id="KW-0677">Repeat</keyword>
<dbReference type="Pfam" id="PF00400">
    <property type="entry name" value="WD40"/>
    <property type="match status" value="3"/>
</dbReference>
<dbReference type="InterPro" id="IPR001680">
    <property type="entry name" value="WD40_rpt"/>
</dbReference>
<accession>A0A914UU80</accession>
<dbReference type="InterPro" id="IPR057588">
    <property type="entry name" value="NWD1/2-like_WH"/>
</dbReference>
<feature type="repeat" description="WD" evidence="3">
    <location>
        <begin position="973"/>
        <end position="1014"/>
    </location>
</feature>